<gene>
    <name evidence="1" type="ORF">SAMN05216389_11142</name>
</gene>
<reference evidence="1 2" key="1">
    <citation type="submission" date="2016-10" db="EMBL/GenBank/DDBJ databases">
        <authorList>
            <person name="de Groot N.N."/>
        </authorList>
    </citation>
    <scope>NUCLEOTIDE SEQUENCE [LARGE SCALE GENOMIC DNA]</scope>
    <source>
        <strain evidence="1 2">IBRC-M 10780</strain>
    </source>
</reference>
<dbReference type="RefSeq" id="WP_090870343.1">
    <property type="nucleotide sequence ID" value="NZ_FOHE01000011.1"/>
</dbReference>
<keyword evidence="2" id="KW-1185">Reference proteome</keyword>
<proteinExistence type="predicted"/>
<dbReference type="NCBIfam" id="NF038310">
    <property type="entry name" value="lysogeny_AimR"/>
    <property type="match status" value="1"/>
</dbReference>
<dbReference type="InterPro" id="IPR010982">
    <property type="entry name" value="Lambda_DNA-bd_dom_sf"/>
</dbReference>
<dbReference type="OrthoDB" id="2898304at2"/>
<dbReference type="Gene3D" id="1.10.260.40">
    <property type="entry name" value="lambda repressor-like DNA-binding domains"/>
    <property type="match status" value="1"/>
</dbReference>
<evidence type="ECO:0008006" key="3">
    <source>
        <dbReference type="Google" id="ProtNLM"/>
    </source>
</evidence>
<sequence>MGQGKDLLLNFIDDHDYKRKTIAESVGVSCATLSNFLNGKRPLNFDVAFSIQNIFFKKDREFIRSVCLSYDKMEHVRPALEFLSINFLLDDLEKLLNKIEGYHGFEEVHSVYSFVLKYQRKLHSYEIILRDLKGLYSEVKSMDLTALLHTIEANIYSLTREYKSLFRVAEESRLLIENLERGFVKECFRIRMYEVLAQAHLFHNNDLEKSRKYAELIFSMKICAKSEAYASYIIGTSFMFQDYAESSFHLSESVKKYQELGLIAHRDTILNQNIKLLETTWSHRLDETDGFMDDSELAYRYAKRGDSDAALNLLDGLDETAFRVYYRALATEDYSLHLKSLGMFMKEGDMFYAQFPLKELSKKEEFKELIKNIL</sequence>
<dbReference type="InterPro" id="IPR047705">
    <property type="entry name" value="AimR-like"/>
</dbReference>
<dbReference type="AlphaFoldDB" id="A0A1I0EEE7"/>
<dbReference type="EMBL" id="FOHE01000011">
    <property type="protein sequence ID" value="SET42909.1"/>
    <property type="molecule type" value="Genomic_DNA"/>
</dbReference>
<dbReference type="STRING" id="930131.SAMN05216389_11142"/>
<name>A0A1I0EEE7_9BACI</name>
<dbReference type="Pfam" id="PF22871">
    <property type="entry name" value="AimR"/>
    <property type="match status" value="1"/>
</dbReference>
<dbReference type="SUPFAM" id="SSF47413">
    <property type="entry name" value="lambda repressor-like DNA-binding domains"/>
    <property type="match status" value="1"/>
</dbReference>
<organism evidence="1 2">
    <name type="scientific">Oceanobacillus limi</name>
    <dbReference type="NCBI Taxonomy" id="930131"/>
    <lineage>
        <taxon>Bacteria</taxon>
        <taxon>Bacillati</taxon>
        <taxon>Bacillota</taxon>
        <taxon>Bacilli</taxon>
        <taxon>Bacillales</taxon>
        <taxon>Bacillaceae</taxon>
        <taxon>Oceanobacillus</taxon>
    </lineage>
</organism>
<protein>
    <recommendedName>
        <fullName evidence="3">HTH cro/C1-type domain-containing protein</fullName>
    </recommendedName>
</protein>
<dbReference type="GO" id="GO:0003677">
    <property type="term" value="F:DNA binding"/>
    <property type="evidence" value="ECO:0007669"/>
    <property type="project" value="InterPro"/>
</dbReference>
<dbReference type="Proteomes" id="UP000198618">
    <property type="component" value="Unassembled WGS sequence"/>
</dbReference>
<accession>A0A1I0EEE7</accession>
<evidence type="ECO:0000313" key="2">
    <source>
        <dbReference type="Proteomes" id="UP000198618"/>
    </source>
</evidence>
<evidence type="ECO:0000313" key="1">
    <source>
        <dbReference type="EMBL" id="SET42909.1"/>
    </source>
</evidence>